<dbReference type="Proteomes" id="UP000306236">
    <property type="component" value="Unassembled WGS sequence"/>
</dbReference>
<keyword evidence="4" id="KW-0143">Chaperone</keyword>
<keyword evidence="1" id="KW-0963">Cytoplasm</keyword>
<dbReference type="Pfam" id="PF01430">
    <property type="entry name" value="HSP33"/>
    <property type="match status" value="1"/>
</dbReference>
<dbReference type="InterPro" id="IPR016154">
    <property type="entry name" value="Heat_shock_Hsp33_C"/>
</dbReference>
<evidence type="ECO:0000256" key="2">
    <source>
        <dbReference type="ARBA" id="ARBA00022833"/>
    </source>
</evidence>
<evidence type="ECO:0000256" key="4">
    <source>
        <dbReference type="ARBA" id="ARBA00023186"/>
    </source>
</evidence>
<dbReference type="Gene3D" id="1.10.287.480">
    <property type="entry name" value="helix hairpin bin"/>
    <property type="match status" value="1"/>
</dbReference>
<dbReference type="InterPro" id="IPR016153">
    <property type="entry name" value="Heat_shock_Hsp33_N"/>
</dbReference>
<dbReference type="InterPro" id="IPR023212">
    <property type="entry name" value="Hsp33_helix_hairpin_bin_dom_sf"/>
</dbReference>
<dbReference type="RefSeq" id="WP_136407031.1">
    <property type="nucleotide sequence ID" value="NZ_SSWX01000016.1"/>
</dbReference>
<protein>
    <submittedName>
        <fullName evidence="6">Hsp33 family molecular chaperone HslO</fullName>
    </submittedName>
</protein>
<evidence type="ECO:0000313" key="7">
    <source>
        <dbReference type="Proteomes" id="UP000306236"/>
    </source>
</evidence>
<name>A0A4V3YWR5_9BURK</name>
<dbReference type="GO" id="GO:0051082">
    <property type="term" value="F:unfolded protein binding"/>
    <property type="evidence" value="ECO:0007669"/>
    <property type="project" value="InterPro"/>
</dbReference>
<proteinExistence type="predicted"/>
<organism evidence="6 7">
    <name type="scientific">Lampropedia aestuarii</name>
    <dbReference type="NCBI Taxonomy" id="2562762"/>
    <lineage>
        <taxon>Bacteria</taxon>
        <taxon>Pseudomonadati</taxon>
        <taxon>Pseudomonadota</taxon>
        <taxon>Betaproteobacteria</taxon>
        <taxon>Burkholderiales</taxon>
        <taxon>Comamonadaceae</taxon>
        <taxon>Lampropedia</taxon>
    </lineage>
</organism>
<dbReference type="PIRSF" id="PIRSF005261">
    <property type="entry name" value="Heat_shock_Hsp33"/>
    <property type="match status" value="1"/>
</dbReference>
<dbReference type="SUPFAM" id="SSF118352">
    <property type="entry name" value="HSP33 redox switch-like"/>
    <property type="match status" value="1"/>
</dbReference>
<evidence type="ECO:0000256" key="5">
    <source>
        <dbReference type="ARBA" id="ARBA00023284"/>
    </source>
</evidence>
<dbReference type="CDD" id="cd00498">
    <property type="entry name" value="Hsp33"/>
    <property type="match status" value="1"/>
</dbReference>
<dbReference type="GO" id="GO:0042026">
    <property type="term" value="P:protein refolding"/>
    <property type="evidence" value="ECO:0007669"/>
    <property type="project" value="TreeGrafter"/>
</dbReference>
<dbReference type="SUPFAM" id="SSF64397">
    <property type="entry name" value="Hsp33 domain"/>
    <property type="match status" value="1"/>
</dbReference>
<dbReference type="Gene3D" id="3.90.1280.10">
    <property type="entry name" value="HSP33 redox switch-like"/>
    <property type="match status" value="1"/>
</dbReference>
<evidence type="ECO:0000256" key="1">
    <source>
        <dbReference type="ARBA" id="ARBA00022490"/>
    </source>
</evidence>
<dbReference type="GO" id="GO:0044183">
    <property type="term" value="F:protein folding chaperone"/>
    <property type="evidence" value="ECO:0007669"/>
    <property type="project" value="TreeGrafter"/>
</dbReference>
<comment type="caution">
    <text evidence="6">The sequence shown here is derived from an EMBL/GenBank/DDBJ whole genome shotgun (WGS) entry which is preliminary data.</text>
</comment>
<gene>
    <name evidence="6" type="ORF">E8K88_12635</name>
</gene>
<dbReference type="GO" id="GO:0005737">
    <property type="term" value="C:cytoplasm"/>
    <property type="evidence" value="ECO:0007669"/>
    <property type="project" value="InterPro"/>
</dbReference>
<dbReference type="Gene3D" id="3.55.30.10">
    <property type="entry name" value="Hsp33 domain"/>
    <property type="match status" value="1"/>
</dbReference>
<dbReference type="AlphaFoldDB" id="A0A4V3YWR5"/>
<dbReference type="EMBL" id="SSWX01000016">
    <property type="protein sequence ID" value="THJ32272.1"/>
    <property type="molecule type" value="Genomic_DNA"/>
</dbReference>
<evidence type="ECO:0000256" key="3">
    <source>
        <dbReference type="ARBA" id="ARBA00023157"/>
    </source>
</evidence>
<accession>A0A4V3YWR5</accession>
<dbReference type="PANTHER" id="PTHR30111">
    <property type="entry name" value="33 KDA CHAPERONIN"/>
    <property type="match status" value="1"/>
</dbReference>
<reference evidence="6 7" key="1">
    <citation type="submission" date="2019-04" db="EMBL/GenBank/DDBJ databases">
        <title>Lampropedia sp YIM MLB12 draf genome.</title>
        <authorList>
            <person name="Wang Y.-X."/>
        </authorList>
    </citation>
    <scope>NUCLEOTIDE SEQUENCE [LARGE SCALE GENOMIC DNA]</scope>
    <source>
        <strain evidence="6 7">YIM MLB12</strain>
    </source>
</reference>
<dbReference type="PANTHER" id="PTHR30111:SF1">
    <property type="entry name" value="33 KDA CHAPERONIN"/>
    <property type="match status" value="1"/>
</dbReference>
<keyword evidence="7" id="KW-1185">Reference proteome</keyword>
<sequence>MSEIQKFLFDGLPVRGAIVRVDSPWQEVLTRRANNSETGAYPAGLSRVLGEMTAAGLLMQSNIHFDGALVLQIQGDGPVRLAVAEVKSDLRFRATATIAPSQQDKIAADATLKDMFNVHGQGRCAITLDADEKHPSYQPYQGIVSLMDEDGNTLPSLSEILQQYMRLSEQLDTVLIVAANETVAAGLLIQRIPVKGEGNLAGAQANTEEQDVLGHNEDFNRIATLAHSLAEQELLELDSDTILRRLFWQETLSRVDTQGREPHFGCQCDRERVSNMLRGLGQEEVSDMLEGDKPIEVGCEFCGAQYHFDAVDVAQIFSAPATNQNLQDGHQLH</sequence>
<evidence type="ECO:0000313" key="6">
    <source>
        <dbReference type="EMBL" id="THJ32272.1"/>
    </source>
</evidence>
<keyword evidence="5" id="KW-0676">Redox-active center</keyword>
<dbReference type="InterPro" id="IPR000397">
    <property type="entry name" value="Heat_shock_Hsp33"/>
</dbReference>
<keyword evidence="3" id="KW-1015">Disulfide bond</keyword>
<keyword evidence="2" id="KW-0862">Zinc</keyword>
<dbReference type="OrthoDB" id="9793753at2"/>